<proteinExistence type="predicted"/>
<feature type="region of interest" description="Disordered" evidence="1">
    <location>
        <begin position="250"/>
        <end position="294"/>
    </location>
</feature>
<feature type="region of interest" description="Disordered" evidence="1">
    <location>
        <begin position="583"/>
        <end position="618"/>
    </location>
</feature>
<feature type="region of interest" description="Disordered" evidence="1">
    <location>
        <begin position="452"/>
        <end position="479"/>
    </location>
</feature>
<evidence type="ECO:0000256" key="1">
    <source>
        <dbReference type="SAM" id="MobiDB-lite"/>
    </source>
</evidence>
<feature type="compositionally biased region" description="Polar residues" evidence="1">
    <location>
        <begin position="1017"/>
        <end position="1034"/>
    </location>
</feature>
<feature type="region of interest" description="Disordered" evidence="1">
    <location>
        <begin position="715"/>
        <end position="734"/>
    </location>
</feature>
<organism evidence="2 3">
    <name type="scientific">Petrolisthes cinctipes</name>
    <name type="common">Flat porcelain crab</name>
    <dbReference type="NCBI Taxonomy" id="88211"/>
    <lineage>
        <taxon>Eukaryota</taxon>
        <taxon>Metazoa</taxon>
        <taxon>Ecdysozoa</taxon>
        <taxon>Arthropoda</taxon>
        <taxon>Crustacea</taxon>
        <taxon>Multicrustacea</taxon>
        <taxon>Malacostraca</taxon>
        <taxon>Eumalacostraca</taxon>
        <taxon>Eucarida</taxon>
        <taxon>Decapoda</taxon>
        <taxon>Pleocyemata</taxon>
        <taxon>Anomura</taxon>
        <taxon>Galatheoidea</taxon>
        <taxon>Porcellanidae</taxon>
        <taxon>Petrolisthes</taxon>
    </lineage>
</organism>
<evidence type="ECO:0000313" key="2">
    <source>
        <dbReference type="EMBL" id="KAK3871475.1"/>
    </source>
</evidence>
<feature type="region of interest" description="Disordered" evidence="1">
    <location>
        <begin position="650"/>
        <end position="677"/>
    </location>
</feature>
<protein>
    <submittedName>
        <fullName evidence="2">Uncharacterized protein</fullName>
    </submittedName>
</protein>
<sequence length="1281" mass="144174">MSSSVPDLKYRGRRASLQSAWDSTNMGEAVTVNQGTGGMGHSPLKVRHSVDLGVERNRLLHTEDGQTALNQQPWEQLSGPAPLQSRLHPMYSTTIVEWLEWAGVLDDRGDHQARRELGEKGGEHAVKKHNVTVNTSHAVPIFLNELRKWMNQHCADTTTHVFVEERTEHTDTTHSPDYLLIDPTKVLERDVKGGYVDKNYVIVGRNYQQWWATLYEDNYNDYYLNAITSSKNSQRYHPLVVSPRGRCVSGGTDTNFNNRPDPPTYTCPDTVHTHPDPTRTDSTHTRPGSASVSTAGVGVGVSGVVVGTLGMSIPSTSPATIPMSSPVTVPSTPTSLTSVSRAGGASSIWGLEMPEMVFVPRQKLLLATLQGLELTVYTYNWTKDQCDSLHSAITRLAQWSTARSRLLATLVLQKMGLYHNQPFVRKPIHKVEDNNPYLGNHNYTDSLVKLQAPPRESSVTSDRPNRRPQGGSGILNLTDLRESQPPVRSRLNLQYSHLKDLELRHGTQMADIRRHVIYKETQRKVLLKTVVETRGNSSPAFTDKILSLYKQHARLVHFCYTPLLFLPRWRWQVAAARDHSLVFHPTHPSSSPTDKAAPTKVPEPRSRHDSGSSMKGLVVGGGGGGVGIGLTSSSSGSDLRRSLSLRSTSSTSAIITSSATPAVPSPGQQRRRHITGGGDEKWHDALCSHYLKEYIQYLQSLGFLTLNVTQVSHQKGRSGPWRESENQGFRGKEVRFSEQATKQPTYLLKNVLGGTILLQIEFLQPYFFAKIYVLESCRLEGKRLSSQFAINSFLDKVDDIKVLLHMHSFTYDFHLRAVCEYVANRQLLFAPGYHLSSCLSDFIKYYNKGPNFARNLIYSGSLTIEDTGTPGEQLYNYLLAREKHYRMRVLRMTPVMIDPNAEMHYTEFILVHTKTCQVHYRDGNDQRVSDEYDVTLLVSHDTSPNTSPDARLEEPIPNILHLNFYVILTSRREMYPNRILEKKMGRFRTVSVLFAPTLNKRWTPSSTRTGSRDHSGSDISMVTVDESTNNTTASDLPKLSSEETTENSSSSDATVNTSQTSTNDQNNQPTSKSYSGIRSESVDYLGYYTLYEETMQRTLHTQAEEARKRIHHIFNQAKIHCRRDSLWQRLTAGLRDEDKQKLPREQVVGGLSFSEISELLDLVSVEPLSSVDPQLLPLLSKPLHWYQAFTRVLQAKYQERHRSLTSSDGNIQHVVILSPSCPDAFMMLSINLHYQKAELCCVNKQLKGEGTTQQAFTDRRVQILVEDFVNACCFHLWSGLL</sequence>
<dbReference type="Proteomes" id="UP001286313">
    <property type="component" value="Unassembled WGS sequence"/>
</dbReference>
<keyword evidence="3" id="KW-1185">Reference proteome</keyword>
<gene>
    <name evidence="2" type="ORF">Pcinc_023382</name>
</gene>
<reference evidence="2" key="1">
    <citation type="submission" date="2023-10" db="EMBL/GenBank/DDBJ databases">
        <title>Genome assemblies of two species of porcelain crab, Petrolisthes cinctipes and Petrolisthes manimaculis (Anomura: Porcellanidae).</title>
        <authorList>
            <person name="Angst P."/>
        </authorList>
    </citation>
    <scope>NUCLEOTIDE SEQUENCE</scope>
    <source>
        <strain evidence="2">PB745_01</strain>
        <tissue evidence="2">Gill</tissue>
    </source>
</reference>
<dbReference type="PANTHER" id="PTHR14918:SF3">
    <property type="entry name" value="KICSTOR COMPLEX PROTEIN SZT2"/>
    <property type="match status" value="1"/>
</dbReference>
<dbReference type="PANTHER" id="PTHR14918">
    <property type="entry name" value="KICSTOR COMPLEX PROTEIN SZT2"/>
    <property type="match status" value="1"/>
</dbReference>
<evidence type="ECO:0000313" key="3">
    <source>
        <dbReference type="Proteomes" id="UP001286313"/>
    </source>
</evidence>
<dbReference type="InterPro" id="IPR033228">
    <property type="entry name" value="SZT2"/>
</dbReference>
<name>A0AAE1FDR2_PETCI</name>
<accession>A0AAE1FDR2</accession>
<comment type="caution">
    <text evidence="2">The sequence shown here is derived from an EMBL/GenBank/DDBJ whole genome shotgun (WGS) entry which is preliminary data.</text>
</comment>
<feature type="compositionally biased region" description="Basic and acidic residues" evidence="1">
    <location>
        <begin position="271"/>
        <end position="284"/>
    </location>
</feature>
<feature type="compositionally biased region" description="Basic and acidic residues" evidence="1">
    <location>
        <begin position="720"/>
        <end position="734"/>
    </location>
</feature>
<feature type="region of interest" description="Disordered" evidence="1">
    <location>
        <begin position="1003"/>
        <end position="1076"/>
    </location>
</feature>
<dbReference type="EMBL" id="JAWQEG010002508">
    <property type="protein sequence ID" value="KAK3871475.1"/>
    <property type="molecule type" value="Genomic_DNA"/>
</dbReference>
<feature type="compositionally biased region" description="Low complexity" evidence="1">
    <location>
        <begin position="1046"/>
        <end position="1071"/>
    </location>
</feature>
<dbReference type="GO" id="GO:0005777">
    <property type="term" value="C:peroxisome"/>
    <property type="evidence" value="ECO:0007669"/>
    <property type="project" value="InterPro"/>
</dbReference>